<dbReference type="AlphaFoldDB" id="A0A3G8Y9F5"/>
<keyword evidence="1" id="KW-0732">Signal</keyword>
<evidence type="ECO:0000313" key="2">
    <source>
        <dbReference type="EMBL" id="AZI41988.1"/>
    </source>
</evidence>
<accession>A0A3G8Y9F5</accession>
<organism evidence="2 3">
    <name type="scientific">Deinococcus psychrotolerans</name>
    <dbReference type="NCBI Taxonomy" id="2489213"/>
    <lineage>
        <taxon>Bacteria</taxon>
        <taxon>Thermotogati</taxon>
        <taxon>Deinococcota</taxon>
        <taxon>Deinococci</taxon>
        <taxon>Deinococcales</taxon>
        <taxon>Deinococcaceae</taxon>
        <taxon>Deinococcus</taxon>
    </lineage>
</organism>
<dbReference type="RefSeq" id="WP_124868046.1">
    <property type="nucleotide sequence ID" value="NZ_CP034183.1"/>
</dbReference>
<protein>
    <submittedName>
        <fullName evidence="2">Uncharacterized protein</fullName>
    </submittedName>
</protein>
<feature type="signal peptide" evidence="1">
    <location>
        <begin position="1"/>
        <end position="19"/>
    </location>
</feature>
<keyword evidence="3" id="KW-1185">Reference proteome</keyword>
<dbReference type="EMBL" id="CP034183">
    <property type="protein sequence ID" value="AZI41988.1"/>
    <property type="molecule type" value="Genomic_DNA"/>
</dbReference>
<sequence length="189" mass="19540">MKKPAAALLTLLALSAAQALTLQGSVVGGAGLPPSARLGLWSVQPSGAAGSELSSTAITGGSFILTWPDEPPPSRAQFPLRPEAIGWPGVIGDVQLSAAVQSAATNLFVYNDANGNGKRDDNEALLDAFPEAQREPLITVWVSSAVTIKAGRGFSATLKSGWNTFLVDLGRSAAVSSYNGQPISVRVQR</sequence>
<dbReference type="OrthoDB" id="74090at2"/>
<reference evidence="2 3" key="1">
    <citation type="submission" date="2018-11" db="EMBL/GenBank/DDBJ databases">
        <title>Deinococcus shelandsis sp. nov., isolated from South Shetland Islands soil of Antarctica.</title>
        <authorList>
            <person name="Tian J."/>
        </authorList>
    </citation>
    <scope>NUCLEOTIDE SEQUENCE [LARGE SCALE GENOMIC DNA]</scope>
    <source>
        <strain evidence="2 3">S14-83T</strain>
    </source>
</reference>
<gene>
    <name evidence="2" type="ORF">EHF33_03825</name>
</gene>
<proteinExistence type="predicted"/>
<feature type="chain" id="PRO_5018053173" evidence="1">
    <location>
        <begin position="20"/>
        <end position="189"/>
    </location>
</feature>
<evidence type="ECO:0000256" key="1">
    <source>
        <dbReference type="SAM" id="SignalP"/>
    </source>
</evidence>
<name>A0A3G8Y9F5_9DEIO</name>
<dbReference type="KEGG" id="dph:EHF33_03825"/>
<dbReference type="Proteomes" id="UP000276417">
    <property type="component" value="Chromosome 1"/>
</dbReference>
<evidence type="ECO:0000313" key="3">
    <source>
        <dbReference type="Proteomes" id="UP000276417"/>
    </source>
</evidence>